<organism evidence="2 3">
    <name type="scientific">Cymbomonas tetramitiformis</name>
    <dbReference type="NCBI Taxonomy" id="36881"/>
    <lineage>
        <taxon>Eukaryota</taxon>
        <taxon>Viridiplantae</taxon>
        <taxon>Chlorophyta</taxon>
        <taxon>Pyramimonadophyceae</taxon>
        <taxon>Pyramimonadales</taxon>
        <taxon>Pyramimonadaceae</taxon>
        <taxon>Cymbomonas</taxon>
    </lineage>
</organism>
<dbReference type="AlphaFoldDB" id="A0AAE0BGR6"/>
<evidence type="ECO:0000313" key="3">
    <source>
        <dbReference type="Proteomes" id="UP001190700"/>
    </source>
</evidence>
<gene>
    <name evidence="2" type="ORF">CYMTET_53499</name>
</gene>
<feature type="region of interest" description="Disordered" evidence="1">
    <location>
        <begin position="82"/>
        <end position="104"/>
    </location>
</feature>
<proteinExistence type="predicted"/>
<keyword evidence="3" id="KW-1185">Reference proteome</keyword>
<feature type="compositionally biased region" description="Basic and acidic residues" evidence="1">
    <location>
        <begin position="210"/>
        <end position="228"/>
    </location>
</feature>
<accession>A0AAE0BGR6</accession>
<feature type="compositionally biased region" description="Polar residues" evidence="1">
    <location>
        <begin position="82"/>
        <end position="99"/>
    </location>
</feature>
<evidence type="ECO:0000256" key="1">
    <source>
        <dbReference type="SAM" id="MobiDB-lite"/>
    </source>
</evidence>
<dbReference type="Proteomes" id="UP001190700">
    <property type="component" value="Unassembled WGS sequence"/>
</dbReference>
<feature type="region of interest" description="Disordered" evidence="1">
    <location>
        <begin position="177"/>
        <end position="231"/>
    </location>
</feature>
<comment type="caution">
    <text evidence="2">The sequence shown here is derived from an EMBL/GenBank/DDBJ whole genome shotgun (WGS) entry which is preliminary data.</text>
</comment>
<evidence type="ECO:0000313" key="2">
    <source>
        <dbReference type="EMBL" id="KAK3236351.1"/>
    </source>
</evidence>
<sequence length="469" mass="49447">MLPGSVAPSGPLLANMGTDSVSSLTSDVYPEEISLQDHDDSEALIDCYPTSLQTYDSILKYVLVEDFDEPLPELKMEATTLAKTSDMSSGDETQAIQSTQDRERKGVANELRQVQGTLSGFAGVARRLKFGTIRRSRAVKVCLLSTEEVERRQKSRGQHMKKTVRFKLESAKVKAVMNTHAKANVPPFRDRKGGKGKGSASSGAGAEGGGRGDAERAHPAGKVEEQKGNEGVGGVLALSTVRSGPKGGVKAAMWQQGVTLLAEHRQAGGCGLEEHQQGARVLPYMDDCWCWQQDESAQGARAGELYPDSIGVGAQRQEAAMGAHSIGGAPWARGGPEGGVVPRDANMSAEDLPPGEGASQLGVSGMEMASSLEADSVCGALSVGVSSSASGEVVSQGAPLCALNQVGLGGEGEADTSGVERHGVVAQATGSELVVAMLSHFTSRNPERMQRMRRLWILLDLNDIELQVH</sequence>
<protein>
    <submittedName>
        <fullName evidence="2">Uncharacterized protein</fullName>
    </submittedName>
</protein>
<name>A0AAE0BGR6_9CHLO</name>
<reference evidence="2 3" key="1">
    <citation type="journal article" date="2015" name="Genome Biol. Evol.">
        <title>Comparative Genomics of a Bacterivorous Green Alga Reveals Evolutionary Causalities and Consequences of Phago-Mixotrophic Mode of Nutrition.</title>
        <authorList>
            <person name="Burns J.A."/>
            <person name="Paasch A."/>
            <person name="Narechania A."/>
            <person name="Kim E."/>
        </authorList>
    </citation>
    <scope>NUCLEOTIDE SEQUENCE [LARGE SCALE GENOMIC DNA]</scope>
    <source>
        <strain evidence="2 3">PLY_AMNH</strain>
    </source>
</reference>
<dbReference type="EMBL" id="LGRX02035077">
    <property type="protein sequence ID" value="KAK3236351.1"/>
    <property type="molecule type" value="Genomic_DNA"/>
</dbReference>